<dbReference type="GO" id="GO:0048513">
    <property type="term" value="P:animal organ development"/>
    <property type="evidence" value="ECO:0007669"/>
    <property type="project" value="UniProtKB-ARBA"/>
</dbReference>
<dbReference type="SMART" id="SM00179">
    <property type="entry name" value="EGF_CA"/>
    <property type="match status" value="4"/>
</dbReference>
<feature type="disulfide bond" evidence="6">
    <location>
        <begin position="124"/>
        <end position="133"/>
    </location>
</feature>
<dbReference type="PANTHER" id="PTHR24049">
    <property type="entry name" value="CRUMBS FAMILY MEMBER"/>
    <property type="match status" value="1"/>
</dbReference>
<keyword evidence="4 6" id="KW-1015">Disulfide bond</keyword>
<evidence type="ECO:0000256" key="6">
    <source>
        <dbReference type="PROSITE-ProRule" id="PRU00076"/>
    </source>
</evidence>
<dbReference type="FunFam" id="2.10.25.10:FF:000117">
    <property type="entry name" value="Delta-like protein"/>
    <property type="match status" value="1"/>
</dbReference>
<evidence type="ECO:0000256" key="1">
    <source>
        <dbReference type="ARBA" id="ARBA00022536"/>
    </source>
</evidence>
<feature type="domain" description="EGF-like" evidence="8">
    <location>
        <begin position="98"/>
        <end position="134"/>
    </location>
</feature>
<dbReference type="GO" id="GO:0048468">
    <property type="term" value="P:cell development"/>
    <property type="evidence" value="ECO:0007669"/>
    <property type="project" value="UniProtKB-ARBA"/>
</dbReference>
<dbReference type="GO" id="GO:0007219">
    <property type="term" value="P:Notch signaling pathway"/>
    <property type="evidence" value="ECO:0007669"/>
    <property type="project" value="InterPro"/>
</dbReference>
<reference evidence="9" key="1">
    <citation type="submission" date="2015-12" db="EMBL/GenBank/DDBJ databases">
        <title>De novo transcriptome assembly of four potential Pierce s Disease insect vectors from Arizona vineyards.</title>
        <authorList>
            <person name="Tassone E.E."/>
        </authorList>
    </citation>
    <scope>NUCLEOTIDE SEQUENCE</scope>
</reference>
<proteinExistence type="predicted"/>
<feature type="disulfide bond" evidence="6">
    <location>
        <begin position="162"/>
        <end position="171"/>
    </location>
</feature>
<dbReference type="PRINTS" id="PR02059">
    <property type="entry name" value="JAGGEDFAMILY"/>
</dbReference>
<feature type="domain" description="EGF-like" evidence="8">
    <location>
        <begin position="60"/>
        <end position="96"/>
    </location>
</feature>
<dbReference type="Pfam" id="PF00008">
    <property type="entry name" value="EGF"/>
    <property type="match status" value="2"/>
</dbReference>
<keyword evidence="1 6" id="KW-0245">EGF-like domain</keyword>
<gene>
    <name evidence="9" type="ORF">g.45238</name>
</gene>
<dbReference type="FunFam" id="2.10.25.10:FF:000061">
    <property type="entry name" value="Delta-like protein"/>
    <property type="match status" value="1"/>
</dbReference>
<evidence type="ECO:0000256" key="7">
    <source>
        <dbReference type="SAM" id="Phobius"/>
    </source>
</evidence>
<feature type="disulfide bond" evidence="6">
    <location>
        <begin position="47"/>
        <end position="56"/>
    </location>
</feature>
<dbReference type="InterPro" id="IPR000152">
    <property type="entry name" value="EGF-type_Asp/Asn_hydroxyl_site"/>
</dbReference>
<keyword evidence="3" id="KW-0677">Repeat</keyword>
<evidence type="ECO:0000256" key="4">
    <source>
        <dbReference type="ARBA" id="ARBA00023157"/>
    </source>
</evidence>
<dbReference type="InterPro" id="IPR001881">
    <property type="entry name" value="EGF-like_Ca-bd_dom"/>
</dbReference>
<dbReference type="InterPro" id="IPR018097">
    <property type="entry name" value="EGF_Ca-bd_CS"/>
</dbReference>
<dbReference type="InterPro" id="IPR026219">
    <property type="entry name" value="Jagged/Serrate"/>
</dbReference>
<dbReference type="GO" id="GO:0048731">
    <property type="term" value="P:system development"/>
    <property type="evidence" value="ECO:0007669"/>
    <property type="project" value="UniProtKB-ARBA"/>
</dbReference>
<dbReference type="GO" id="GO:0005112">
    <property type="term" value="F:Notch binding"/>
    <property type="evidence" value="ECO:0007669"/>
    <property type="project" value="InterPro"/>
</dbReference>
<dbReference type="InterPro" id="IPR051022">
    <property type="entry name" value="Notch_Cell-Fate_Det"/>
</dbReference>
<evidence type="ECO:0000256" key="5">
    <source>
        <dbReference type="ARBA" id="ARBA00023180"/>
    </source>
</evidence>
<keyword evidence="7" id="KW-0472">Membrane</keyword>
<dbReference type="FunFam" id="2.10.25.10:FF:000431">
    <property type="entry name" value="Delta-like protein"/>
    <property type="match status" value="1"/>
</dbReference>
<sequence>GDADFSCECHGGWKGKTCNLRHSHCDRGTCRNGGTCQDLGHSYLCRCPSDWEGTTCHIAKTQACKSNPCLNGATCINTGEFYSCVCKEGFEGQHCQHDINDCNPPPCYNGGKCVDGINWFLCECAPGFAGPDCRINVNECAANPCGQGATCIDGIASYTCICPPNRKGSRCQEADAISVLRGVCLWQGQYFANNTNWPHDCNTCACVNGEVRCTQVWCGLGNCLGIAGSNCGDNQVCVPSPRESCLTGGCIPWGECRELLSGKLVGPPQLPAPPSCWPNQAALSNTCARLTLLLDRTKLPIGISTESLCGELRRLLSTHQSNNGGHETLILLCDIKSGGNDTLEVTLSESGDNSKAVKEAIHVLGELISRKQTNNLSALTSVMEVKVETALLSPQKQGNGYWIGIFCLMLGMASMGVMAALLYWHRTHRNNGLHSSGMDHCHRHHEDEKSNNLQNEENLRRYANPLKEECASQAGSLGGSLGDLPRVSVVRPLSSASSAEMLEMICEGEGKTTTSSSQVLLLKTQNADVKKNTISDNTNSNKDFTCKRINLQSKIIPPVQRTLPSQSERSVDVLTVLV</sequence>
<dbReference type="CDD" id="cd00054">
    <property type="entry name" value="EGF_CA"/>
    <property type="match status" value="4"/>
</dbReference>
<dbReference type="PANTHER" id="PTHR24049:SF30">
    <property type="match status" value="1"/>
</dbReference>
<keyword evidence="7" id="KW-0812">Transmembrane</keyword>
<dbReference type="GO" id="GO:0005509">
    <property type="term" value="F:calcium ion binding"/>
    <property type="evidence" value="ECO:0007669"/>
    <property type="project" value="InterPro"/>
</dbReference>
<dbReference type="InterPro" id="IPR000742">
    <property type="entry name" value="EGF"/>
</dbReference>
<keyword evidence="7" id="KW-1133">Transmembrane helix</keyword>
<dbReference type="PROSITE" id="PS50026">
    <property type="entry name" value="EGF_3"/>
    <property type="match status" value="5"/>
</dbReference>
<dbReference type="PROSITE" id="PS00010">
    <property type="entry name" value="ASX_HYDROXYL"/>
    <property type="match status" value="4"/>
</dbReference>
<dbReference type="SMART" id="SM00181">
    <property type="entry name" value="EGF"/>
    <property type="match status" value="4"/>
</dbReference>
<dbReference type="SUPFAM" id="SSF57196">
    <property type="entry name" value="EGF/Laminin"/>
    <property type="match status" value="1"/>
</dbReference>
<evidence type="ECO:0000256" key="2">
    <source>
        <dbReference type="ARBA" id="ARBA00022729"/>
    </source>
</evidence>
<dbReference type="FunFam" id="2.10.25.10:FF:000613">
    <property type="entry name" value="Delta-like protein"/>
    <property type="match status" value="1"/>
</dbReference>
<dbReference type="Gene3D" id="2.10.25.10">
    <property type="entry name" value="Laminin"/>
    <property type="match status" value="4"/>
</dbReference>
<dbReference type="PROSITE" id="PS00022">
    <property type="entry name" value="EGF_1"/>
    <property type="match status" value="5"/>
</dbReference>
<dbReference type="PROSITE" id="PS01186">
    <property type="entry name" value="EGF_2"/>
    <property type="match status" value="3"/>
</dbReference>
<dbReference type="Pfam" id="PF12661">
    <property type="entry name" value="hEGF"/>
    <property type="match status" value="2"/>
</dbReference>
<keyword evidence="2" id="KW-0732">Signal</keyword>
<evidence type="ECO:0000259" key="8">
    <source>
        <dbReference type="PROSITE" id="PS50026"/>
    </source>
</evidence>
<dbReference type="InterPro" id="IPR001007">
    <property type="entry name" value="VWF_dom"/>
</dbReference>
<dbReference type="AlphaFoldDB" id="A0A1B6DB68"/>
<dbReference type="EMBL" id="GEDC01014392">
    <property type="protein sequence ID" value="JAS22906.1"/>
    <property type="molecule type" value="Transcribed_RNA"/>
</dbReference>
<name>A0A1B6DB68_9HEMI</name>
<dbReference type="SMART" id="SM00215">
    <property type="entry name" value="VWC_out"/>
    <property type="match status" value="1"/>
</dbReference>
<dbReference type="GO" id="GO:0005886">
    <property type="term" value="C:plasma membrane"/>
    <property type="evidence" value="ECO:0007669"/>
    <property type="project" value="UniProtKB-ARBA"/>
</dbReference>
<evidence type="ECO:0000313" key="9">
    <source>
        <dbReference type="EMBL" id="JAS22906.1"/>
    </source>
</evidence>
<evidence type="ECO:0000256" key="3">
    <source>
        <dbReference type="ARBA" id="ARBA00022737"/>
    </source>
</evidence>
<dbReference type="Pfam" id="PF23575">
    <property type="entry name" value="JAG1"/>
    <property type="match status" value="1"/>
</dbReference>
<keyword evidence="5" id="KW-0325">Glycoprotein</keyword>
<feature type="domain" description="EGF-like" evidence="8">
    <location>
        <begin position="21"/>
        <end position="57"/>
    </location>
</feature>
<accession>A0A1B6DB68</accession>
<dbReference type="InterPro" id="IPR013032">
    <property type="entry name" value="EGF-like_CS"/>
</dbReference>
<dbReference type="InterPro" id="IPR056986">
    <property type="entry name" value="JAG1_1/2_dom"/>
</dbReference>
<feature type="transmembrane region" description="Helical" evidence="7">
    <location>
        <begin position="401"/>
        <end position="424"/>
    </location>
</feature>
<feature type="domain" description="EGF-like" evidence="8">
    <location>
        <begin position="1"/>
        <end position="19"/>
    </location>
</feature>
<protein>
    <recommendedName>
        <fullName evidence="8">EGF-like domain-containing protein</fullName>
    </recommendedName>
</protein>
<feature type="non-terminal residue" evidence="9">
    <location>
        <position position="1"/>
    </location>
</feature>
<dbReference type="PROSITE" id="PS01187">
    <property type="entry name" value="EGF_CA"/>
    <property type="match status" value="2"/>
</dbReference>
<feature type="disulfide bond" evidence="6">
    <location>
        <begin position="86"/>
        <end position="95"/>
    </location>
</feature>
<dbReference type="InterPro" id="IPR009030">
    <property type="entry name" value="Growth_fac_rcpt_cys_sf"/>
</dbReference>
<feature type="disulfide bond" evidence="6">
    <location>
        <begin position="9"/>
        <end position="18"/>
    </location>
</feature>
<organism evidence="9">
    <name type="scientific">Clastoptera arizonana</name>
    <name type="common">Arizona spittle bug</name>
    <dbReference type="NCBI Taxonomy" id="38151"/>
    <lineage>
        <taxon>Eukaryota</taxon>
        <taxon>Metazoa</taxon>
        <taxon>Ecdysozoa</taxon>
        <taxon>Arthropoda</taxon>
        <taxon>Hexapoda</taxon>
        <taxon>Insecta</taxon>
        <taxon>Pterygota</taxon>
        <taxon>Neoptera</taxon>
        <taxon>Paraneoptera</taxon>
        <taxon>Hemiptera</taxon>
        <taxon>Auchenorrhyncha</taxon>
        <taxon>Cercopoidea</taxon>
        <taxon>Clastopteridae</taxon>
        <taxon>Clastoptera</taxon>
    </lineage>
</organism>
<dbReference type="SUPFAM" id="SSF57184">
    <property type="entry name" value="Growth factor receptor domain"/>
    <property type="match status" value="1"/>
</dbReference>
<feature type="domain" description="EGF-like" evidence="8">
    <location>
        <begin position="136"/>
        <end position="172"/>
    </location>
</feature>
<comment type="caution">
    <text evidence="6">Lacks conserved residue(s) required for the propagation of feature annotation.</text>
</comment>